<feature type="coiled-coil region" evidence="1">
    <location>
        <begin position="186"/>
        <end position="249"/>
    </location>
</feature>
<dbReference type="InterPro" id="IPR012655">
    <property type="entry name" value="YrzI"/>
</dbReference>
<accession>X6MPV1</accession>
<dbReference type="AlphaFoldDB" id="X6MPV1"/>
<name>X6MPV1_RETFI</name>
<keyword evidence="4" id="KW-1185">Reference proteome</keyword>
<evidence type="ECO:0000313" key="4">
    <source>
        <dbReference type="Proteomes" id="UP000023152"/>
    </source>
</evidence>
<dbReference type="EMBL" id="ASPP01019129">
    <property type="protein sequence ID" value="ETO15442.1"/>
    <property type="molecule type" value="Genomic_DNA"/>
</dbReference>
<protein>
    <submittedName>
        <fullName evidence="3">Uncharacterized protein</fullName>
    </submittedName>
</protein>
<gene>
    <name evidence="3" type="ORF">RFI_21923</name>
</gene>
<evidence type="ECO:0000256" key="2">
    <source>
        <dbReference type="SAM" id="MobiDB-lite"/>
    </source>
</evidence>
<organism evidence="3 4">
    <name type="scientific">Reticulomyxa filosa</name>
    <dbReference type="NCBI Taxonomy" id="46433"/>
    <lineage>
        <taxon>Eukaryota</taxon>
        <taxon>Sar</taxon>
        <taxon>Rhizaria</taxon>
        <taxon>Retaria</taxon>
        <taxon>Foraminifera</taxon>
        <taxon>Monothalamids</taxon>
        <taxon>Reticulomyxidae</taxon>
        <taxon>Reticulomyxa</taxon>
    </lineage>
</organism>
<keyword evidence="1" id="KW-0175">Coiled coil</keyword>
<reference evidence="3 4" key="1">
    <citation type="journal article" date="2013" name="Curr. Biol.">
        <title>The Genome of the Foraminiferan Reticulomyxa filosa.</title>
        <authorList>
            <person name="Glockner G."/>
            <person name="Hulsmann N."/>
            <person name="Schleicher M."/>
            <person name="Noegel A.A."/>
            <person name="Eichinger L."/>
            <person name="Gallinger C."/>
            <person name="Pawlowski J."/>
            <person name="Sierra R."/>
            <person name="Euteneuer U."/>
            <person name="Pillet L."/>
            <person name="Moustafa A."/>
            <person name="Platzer M."/>
            <person name="Groth M."/>
            <person name="Szafranski K."/>
            <person name="Schliwa M."/>
        </authorList>
    </citation>
    <scope>NUCLEOTIDE SEQUENCE [LARGE SCALE GENOMIC DNA]</scope>
</reference>
<feature type="region of interest" description="Disordered" evidence="2">
    <location>
        <begin position="284"/>
        <end position="303"/>
    </location>
</feature>
<sequence>MEKIYNDPNDSTKYHFCCAYIMCPCKNSDCEKIRKFFSCTKENVIKSSKFPRYIPTFTVEMGKLFCEYRKNYFSWCIYGMHFKDLKIQYKNQELFITYNNVFCNENIRLGSNNEATVITRDNSKHNRSNVKSSKKCIMLMSDENDNIEYNSSNDNSINVNDINDKKEHLDRQSKKAIKKRKLSSDEIVKDEQLEKAKEEIKKWKNKYEQETEKNRKEIENLKNFVSQQLRQLKQEITEVKKNSSEMTEIFSQKIEKIIQAQGQVSQNQIQCLIQFQMQQMQQNYTMQSNEKNTKNKKDTSPGF</sequence>
<comment type="caution">
    <text evidence="3">The sequence shown here is derived from an EMBL/GenBank/DDBJ whole genome shotgun (WGS) entry which is preliminary data.</text>
</comment>
<evidence type="ECO:0000256" key="1">
    <source>
        <dbReference type="SAM" id="Coils"/>
    </source>
</evidence>
<proteinExistence type="predicted"/>
<feature type="compositionally biased region" description="Basic and acidic residues" evidence="2">
    <location>
        <begin position="291"/>
        <end position="303"/>
    </location>
</feature>
<dbReference type="Pfam" id="PF09501">
    <property type="entry name" value="Bac_small_YrzI"/>
    <property type="match status" value="1"/>
</dbReference>
<dbReference type="Proteomes" id="UP000023152">
    <property type="component" value="Unassembled WGS sequence"/>
</dbReference>
<evidence type="ECO:0000313" key="3">
    <source>
        <dbReference type="EMBL" id="ETO15442.1"/>
    </source>
</evidence>